<proteinExistence type="predicted"/>
<feature type="compositionally biased region" description="Pro residues" evidence="1">
    <location>
        <begin position="103"/>
        <end position="115"/>
    </location>
</feature>
<organism evidence="2 3">
    <name type="scientific">Bradyrhizobium retamae</name>
    <dbReference type="NCBI Taxonomy" id="1300035"/>
    <lineage>
        <taxon>Bacteria</taxon>
        <taxon>Pseudomonadati</taxon>
        <taxon>Pseudomonadota</taxon>
        <taxon>Alphaproteobacteria</taxon>
        <taxon>Hyphomicrobiales</taxon>
        <taxon>Nitrobacteraceae</taxon>
        <taxon>Bradyrhizobium</taxon>
    </lineage>
</organism>
<reference evidence="2 3" key="1">
    <citation type="submission" date="2014-03" db="EMBL/GenBank/DDBJ databases">
        <title>Bradyrhizobium valentinum sp. nov., isolated from effective nodules of Lupinus mariae-josephae, a lupine endemic of basic-lime soils in Eastern Spain.</title>
        <authorList>
            <person name="Duran D."/>
            <person name="Rey L."/>
            <person name="Navarro A."/>
            <person name="Busquets A."/>
            <person name="Imperial J."/>
            <person name="Ruiz-Argueso T."/>
        </authorList>
    </citation>
    <scope>NUCLEOTIDE SEQUENCE [LARGE SCALE GENOMIC DNA]</scope>
    <source>
        <strain evidence="2 3">Ro19</strain>
    </source>
</reference>
<feature type="region of interest" description="Disordered" evidence="1">
    <location>
        <begin position="87"/>
        <end position="115"/>
    </location>
</feature>
<name>A0A0R3NI41_9BRAD</name>
<dbReference type="Proteomes" id="UP000052023">
    <property type="component" value="Unassembled WGS sequence"/>
</dbReference>
<protein>
    <submittedName>
        <fullName evidence="2">Uncharacterized protein</fullName>
    </submittedName>
</protein>
<keyword evidence="3" id="KW-1185">Reference proteome</keyword>
<evidence type="ECO:0000313" key="2">
    <source>
        <dbReference type="EMBL" id="KRR30335.1"/>
    </source>
</evidence>
<comment type="caution">
    <text evidence="2">The sequence shown here is derived from an EMBL/GenBank/DDBJ whole genome shotgun (WGS) entry which is preliminary data.</text>
</comment>
<accession>A0A0R3NI41</accession>
<evidence type="ECO:0000313" key="3">
    <source>
        <dbReference type="Proteomes" id="UP000052023"/>
    </source>
</evidence>
<sequence length="115" mass="11847">MLEKVRRVMTLLLAIAFIVGLAPHGLRAADADVKMVMAAATDMPMSGECDGCGDDQKAMTAAACSAYCGSFAALPLIGTLFEPSSAETVEDLPGPTSAGHTIPPDPYPPRPAILS</sequence>
<gene>
    <name evidence="2" type="ORF">CQ13_01385</name>
</gene>
<dbReference type="EMBL" id="LLYA01000001">
    <property type="protein sequence ID" value="KRR30335.1"/>
    <property type="molecule type" value="Genomic_DNA"/>
</dbReference>
<evidence type="ECO:0000256" key="1">
    <source>
        <dbReference type="SAM" id="MobiDB-lite"/>
    </source>
</evidence>
<dbReference type="AlphaFoldDB" id="A0A0R3NI41"/>